<evidence type="ECO:0000256" key="3">
    <source>
        <dbReference type="ARBA" id="ARBA00023002"/>
    </source>
</evidence>
<dbReference type="Gene3D" id="3.30.43.10">
    <property type="entry name" value="Uridine Diphospho-n-acetylenolpyruvylglucosamine Reductase, domain 2"/>
    <property type="match status" value="1"/>
</dbReference>
<dbReference type="InterPro" id="IPR016166">
    <property type="entry name" value="FAD-bd_PCMH"/>
</dbReference>
<organism evidence="5 6">
    <name type="scientific">Amaricoccus macauensis</name>
    <dbReference type="NCBI Taxonomy" id="57001"/>
    <lineage>
        <taxon>Bacteria</taxon>
        <taxon>Pseudomonadati</taxon>
        <taxon>Pseudomonadota</taxon>
        <taxon>Alphaproteobacteria</taxon>
        <taxon>Rhodobacterales</taxon>
        <taxon>Paracoccaceae</taxon>
        <taxon>Amaricoccus</taxon>
    </lineage>
</organism>
<dbReference type="GO" id="GO:0016020">
    <property type="term" value="C:membrane"/>
    <property type="evidence" value="ECO:0007669"/>
    <property type="project" value="InterPro"/>
</dbReference>
<comment type="caution">
    <text evidence="5">The sequence shown here is derived from an EMBL/GenBank/DDBJ whole genome shotgun (WGS) entry which is preliminary data.</text>
</comment>
<dbReference type="InterPro" id="IPR016169">
    <property type="entry name" value="FAD-bd_PCMH_sub2"/>
</dbReference>
<dbReference type="InterPro" id="IPR006094">
    <property type="entry name" value="Oxid_FAD_bind_N"/>
</dbReference>
<dbReference type="Gene3D" id="3.30.465.10">
    <property type="match status" value="1"/>
</dbReference>
<dbReference type="Proteomes" id="UP000549457">
    <property type="component" value="Unassembled WGS sequence"/>
</dbReference>
<dbReference type="SUPFAM" id="SSF56176">
    <property type="entry name" value="FAD-binding/transporter-associated domain-like"/>
    <property type="match status" value="1"/>
</dbReference>
<dbReference type="InterPro" id="IPR016171">
    <property type="entry name" value="Vanillyl_alc_oxidase_C-sub2"/>
</dbReference>
<dbReference type="PIRSF" id="PIRSF000136">
    <property type="entry name" value="LGO_GLO"/>
    <property type="match status" value="1"/>
</dbReference>
<name>A0A840SRK7_9RHOB</name>
<evidence type="ECO:0000259" key="4">
    <source>
        <dbReference type="PROSITE" id="PS51387"/>
    </source>
</evidence>
<proteinExistence type="predicted"/>
<dbReference type="Gene3D" id="1.10.45.10">
    <property type="entry name" value="Vanillyl-alcohol Oxidase, Chain A, domain 4"/>
    <property type="match status" value="1"/>
</dbReference>
<dbReference type="InterPro" id="IPR007173">
    <property type="entry name" value="ALO_C"/>
</dbReference>
<dbReference type="GO" id="GO:0003885">
    <property type="term" value="F:D-arabinono-1,4-lactone oxidase activity"/>
    <property type="evidence" value="ECO:0007669"/>
    <property type="project" value="InterPro"/>
</dbReference>
<evidence type="ECO:0000256" key="2">
    <source>
        <dbReference type="ARBA" id="ARBA00022827"/>
    </source>
</evidence>
<dbReference type="Gene3D" id="3.30.70.2520">
    <property type="match status" value="1"/>
</dbReference>
<keyword evidence="1" id="KW-0285">Flavoprotein</keyword>
<dbReference type="AlphaFoldDB" id="A0A840SRK7"/>
<keyword evidence="2" id="KW-0274">FAD</keyword>
<keyword evidence="6" id="KW-1185">Reference proteome</keyword>
<dbReference type="InterPro" id="IPR016167">
    <property type="entry name" value="FAD-bd_PCMH_sub1"/>
</dbReference>
<evidence type="ECO:0000256" key="1">
    <source>
        <dbReference type="ARBA" id="ARBA00022630"/>
    </source>
</evidence>
<dbReference type="PROSITE" id="PS51387">
    <property type="entry name" value="FAD_PCMH"/>
    <property type="match status" value="1"/>
</dbReference>
<evidence type="ECO:0000313" key="5">
    <source>
        <dbReference type="EMBL" id="MBB5221851.1"/>
    </source>
</evidence>
<dbReference type="InterPro" id="IPR010031">
    <property type="entry name" value="FAD_lactone_oxidase-like"/>
</dbReference>
<dbReference type="GO" id="GO:0071949">
    <property type="term" value="F:FAD binding"/>
    <property type="evidence" value="ECO:0007669"/>
    <property type="project" value="InterPro"/>
</dbReference>
<dbReference type="RefSeq" id="WP_184148306.1">
    <property type="nucleotide sequence ID" value="NZ_JACHFM010000002.1"/>
</dbReference>
<dbReference type="Pfam" id="PF01565">
    <property type="entry name" value="FAD_binding_4"/>
    <property type="match status" value="1"/>
</dbReference>
<dbReference type="EMBL" id="JACHFM010000002">
    <property type="protein sequence ID" value="MBB5221851.1"/>
    <property type="molecule type" value="Genomic_DNA"/>
</dbReference>
<accession>A0A840SRK7</accession>
<gene>
    <name evidence="5" type="ORF">HNP73_001787</name>
</gene>
<dbReference type="PANTHER" id="PTHR43762:SF1">
    <property type="entry name" value="D-ARABINONO-1,4-LACTONE OXIDASE"/>
    <property type="match status" value="1"/>
</dbReference>
<dbReference type="Pfam" id="PF04030">
    <property type="entry name" value="ALO"/>
    <property type="match status" value="1"/>
</dbReference>
<reference evidence="5 6" key="1">
    <citation type="submission" date="2020-08" db="EMBL/GenBank/DDBJ databases">
        <title>Genomic Encyclopedia of Type Strains, Phase IV (KMG-IV): sequencing the most valuable type-strain genomes for metagenomic binning, comparative biology and taxonomic classification.</title>
        <authorList>
            <person name="Goeker M."/>
        </authorList>
    </citation>
    <scope>NUCLEOTIDE SEQUENCE [LARGE SCALE GENOMIC DNA]</scope>
    <source>
        <strain evidence="5 6">DSM 101730</strain>
    </source>
</reference>
<protein>
    <submittedName>
        <fullName evidence="5">FAD/FMN-containing dehydrogenase</fullName>
    </submittedName>
</protein>
<sequence>MATASHGMHVNDFGVESPFWRNWVGNQSCVRAARGAPSSEDELCTMVRDATARGLNVRVAGSGHSFTPVALTNGLHLTLANMRGVRHVDREKRRVTASAGTTINELVKVLKAEGLSMVNQGDIDSQAIAGALTTGTHGTGATLPVLADAIVGMKLIRPDGEIVVVDETTPDLLLAARVSLGTLGVISEMTLQVTDSYRLREKIWREDFETAMEMHDELAAKHRHFSFFWCMTEQSRHCYCLPDTSATSSSGRTTDVCEMKVMDITEDEPFTAEFEKVAYSSDVYPIEYIPNFHELEYAVPVEHGKAAVSDVRRLMIEEFPEAIYPIEYRFTAGDEAWMSPFHRQDSVTVSVSGEPGKDYWDYLRAVDRILRGYGARPHWGKMHFLTGDDVTAIYPRADDFRALRREFDPEGVYLNDHLRALFG</sequence>
<keyword evidence="3" id="KW-0560">Oxidoreductase</keyword>
<evidence type="ECO:0000313" key="6">
    <source>
        <dbReference type="Proteomes" id="UP000549457"/>
    </source>
</evidence>
<dbReference type="InterPro" id="IPR036318">
    <property type="entry name" value="FAD-bd_PCMH-like_sf"/>
</dbReference>
<dbReference type="PANTHER" id="PTHR43762">
    <property type="entry name" value="L-GULONOLACTONE OXIDASE"/>
    <property type="match status" value="1"/>
</dbReference>
<feature type="domain" description="FAD-binding PCMH-type" evidence="4">
    <location>
        <begin position="27"/>
        <end position="196"/>
    </location>
</feature>